<accession>A0A0E9WHJ1</accession>
<proteinExistence type="predicted"/>
<protein>
    <submittedName>
        <fullName evidence="1">Uncharacterized protein</fullName>
    </submittedName>
</protein>
<dbReference type="AlphaFoldDB" id="A0A0E9WHJ1"/>
<sequence length="22" mass="2565">MRELLVRLPVLPNFPPEDSRAD</sequence>
<name>A0A0E9WHJ1_ANGAN</name>
<organism evidence="1">
    <name type="scientific">Anguilla anguilla</name>
    <name type="common">European freshwater eel</name>
    <name type="synonym">Muraena anguilla</name>
    <dbReference type="NCBI Taxonomy" id="7936"/>
    <lineage>
        <taxon>Eukaryota</taxon>
        <taxon>Metazoa</taxon>
        <taxon>Chordata</taxon>
        <taxon>Craniata</taxon>
        <taxon>Vertebrata</taxon>
        <taxon>Euteleostomi</taxon>
        <taxon>Actinopterygii</taxon>
        <taxon>Neopterygii</taxon>
        <taxon>Teleostei</taxon>
        <taxon>Anguilliformes</taxon>
        <taxon>Anguillidae</taxon>
        <taxon>Anguilla</taxon>
    </lineage>
</organism>
<reference evidence="1" key="1">
    <citation type="submission" date="2014-11" db="EMBL/GenBank/DDBJ databases">
        <authorList>
            <person name="Amaro Gonzalez C."/>
        </authorList>
    </citation>
    <scope>NUCLEOTIDE SEQUENCE</scope>
</reference>
<evidence type="ECO:0000313" key="1">
    <source>
        <dbReference type="EMBL" id="JAH89812.1"/>
    </source>
</evidence>
<reference evidence="1" key="2">
    <citation type="journal article" date="2015" name="Fish Shellfish Immunol.">
        <title>Early steps in the European eel (Anguilla anguilla)-Vibrio vulnificus interaction in the gills: Role of the RtxA13 toxin.</title>
        <authorList>
            <person name="Callol A."/>
            <person name="Pajuelo D."/>
            <person name="Ebbesson L."/>
            <person name="Teles M."/>
            <person name="MacKenzie S."/>
            <person name="Amaro C."/>
        </authorList>
    </citation>
    <scope>NUCLEOTIDE SEQUENCE</scope>
</reference>
<dbReference type="EMBL" id="GBXM01018765">
    <property type="protein sequence ID" value="JAH89812.1"/>
    <property type="molecule type" value="Transcribed_RNA"/>
</dbReference>